<evidence type="ECO:0000256" key="8">
    <source>
        <dbReference type="ARBA" id="ARBA00023229"/>
    </source>
</evidence>
<feature type="binding site" evidence="11">
    <location>
        <position position="152"/>
    </location>
    <ligand>
        <name>substrate</name>
    </ligand>
</feature>
<evidence type="ECO:0000256" key="1">
    <source>
        <dbReference type="ARBA" id="ARBA00010540"/>
    </source>
</evidence>
<dbReference type="AlphaFoldDB" id="A0A3R7XJ44"/>
<feature type="binding site" evidence="11">
    <location>
        <begin position="11"/>
        <end position="15"/>
    </location>
    <ligand>
        <name>ATP</name>
        <dbReference type="ChEBI" id="CHEBI:30616"/>
    </ligand>
</feature>
<dbReference type="InterPro" id="IPR036393">
    <property type="entry name" value="AceGlu_kinase-like_sf"/>
</dbReference>
<keyword evidence="7 10" id="KW-0067">ATP-binding</keyword>
<feature type="binding site" evidence="11">
    <location>
        <position position="211"/>
    </location>
    <ligand>
        <name>ATP</name>
        <dbReference type="ChEBI" id="CHEBI:30616"/>
    </ligand>
</feature>
<reference evidence="14 15" key="1">
    <citation type="submission" date="2018-08" db="EMBL/GenBank/DDBJ databases">
        <title>The metabolism and importance of syntrophic acetate oxidation coupled to methane or sulfide production in haloalkaline environments.</title>
        <authorList>
            <person name="Timmers P.H.A."/>
            <person name="Vavourakis C.D."/>
            <person name="Sorokin D.Y."/>
            <person name="Sinninghe Damste J.S."/>
            <person name="Muyzer G."/>
            <person name="Stams A.J.M."/>
            <person name="Plugge C.M."/>
        </authorList>
    </citation>
    <scope>NUCLEOTIDE SEQUENCE [LARGE SCALE GENOMIC DNA]</scope>
    <source>
        <strain evidence="14">MSAO_Arc3</strain>
    </source>
</reference>
<protein>
    <recommendedName>
        <fullName evidence="3 10">Isopentenyl phosphate kinase</fullName>
        <shortName evidence="10">IPK</shortName>
        <ecNumber evidence="2 10">2.7.4.26</ecNumber>
    </recommendedName>
</protein>
<feature type="binding site" evidence="11">
    <location>
        <position position="215"/>
    </location>
    <ligand>
        <name>ATP</name>
        <dbReference type="ChEBI" id="CHEBI:30616"/>
    </ligand>
</feature>
<feature type="site" description="Transition state stabilizer" evidence="12">
    <location>
        <position position="20"/>
    </location>
</feature>
<evidence type="ECO:0000256" key="5">
    <source>
        <dbReference type="ARBA" id="ARBA00022741"/>
    </source>
</evidence>
<feature type="binding site" evidence="11">
    <location>
        <position position="57"/>
    </location>
    <ligand>
        <name>substrate</name>
    </ligand>
</feature>
<gene>
    <name evidence="14" type="ORF">D5R95_01510</name>
</gene>
<evidence type="ECO:0000256" key="4">
    <source>
        <dbReference type="ARBA" id="ARBA00022679"/>
    </source>
</evidence>
<sequence>MKTVNDITILKIGGSLITDKSSDFGSPQLNEIERICEEISICNKRLIIVHGAGSFGHPLAKKYNLKNTSNINGGFLTHESVKELNSLFVKQLNNKGSKAYSVNPLSNCISKNGRIVEMFLDNILIMVEEGIIPVLHGDVVMDENLKVSVISGDQITTFIAHKLKASRIGIGSFENGVLDSSGNTITTINTSNYQKVSEYIGPSESIDVTGGMLGKVKELLELSRQTNTTSYIFNGRVPNNIREFLNGNNIGTKIEK</sequence>
<keyword evidence="8" id="KW-0414">Isoprene biosynthesis</keyword>
<evidence type="ECO:0000256" key="2">
    <source>
        <dbReference type="ARBA" id="ARBA00012908"/>
    </source>
</evidence>
<dbReference type="InterPro" id="IPR024192">
    <property type="entry name" value="Fosfomycin_R_FomA-type"/>
</dbReference>
<dbReference type="GO" id="GO:0005524">
    <property type="term" value="F:ATP binding"/>
    <property type="evidence" value="ECO:0007669"/>
    <property type="project" value="UniProtKB-KW"/>
</dbReference>
<dbReference type="PANTHER" id="PTHR43654">
    <property type="entry name" value="GLUTAMATE 5-KINASE"/>
    <property type="match status" value="1"/>
</dbReference>
<keyword evidence="6 10" id="KW-0418">Kinase</keyword>
<dbReference type="Proteomes" id="UP000284763">
    <property type="component" value="Unassembled WGS sequence"/>
</dbReference>
<dbReference type="GO" id="GO:0016114">
    <property type="term" value="P:terpenoid biosynthetic process"/>
    <property type="evidence" value="ECO:0007669"/>
    <property type="project" value="TreeGrafter"/>
</dbReference>
<evidence type="ECO:0000313" key="15">
    <source>
        <dbReference type="Proteomes" id="UP000284763"/>
    </source>
</evidence>
<feature type="binding site" evidence="11">
    <location>
        <position position="53"/>
    </location>
    <ligand>
        <name>ATP</name>
        <dbReference type="ChEBI" id="CHEBI:30616"/>
    </ligand>
</feature>
<evidence type="ECO:0000256" key="6">
    <source>
        <dbReference type="ARBA" id="ARBA00022777"/>
    </source>
</evidence>
<dbReference type="NCBIfam" id="NF040647">
    <property type="entry name" value="IPPK_Arch"/>
    <property type="match status" value="1"/>
</dbReference>
<evidence type="ECO:0000256" key="12">
    <source>
        <dbReference type="PIRSR" id="PIRSR016496-2"/>
    </source>
</evidence>
<dbReference type="Gene3D" id="3.40.1160.10">
    <property type="entry name" value="Acetylglutamate kinase-like"/>
    <property type="match status" value="1"/>
</dbReference>
<dbReference type="GO" id="GO:0005829">
    <property type="term" value="C:cytosol"/>
    <property type="evidence" value="ECO:0007669"/>
    <property type="project" value="TreeGrafter"/>
</dbReference>
<comment type="catalytic activity">
    <reaction evidence="9 10">
        <text>isopentenyl phosphate + ATP = isopentenyl diphosphate + ADP</text>
        <dbReference type="Rhea" id="RHEA:33963"/>
        <dbReference type="ChEBI" id="CHEBI:30616"/>
        <dbReference type="ChEBI" id="CHEBI:65078"/>
        <dbReference type="ChEBI" id="CHEBI:128769"/>
        <dbReference type="ChEBI" id="CHEBI:456216"/>
        <dbReference type="EC" id="2.7.4.26"/>
    </reaction>
</comment>
<dbReference type="Pfam" id="PF00696">
    <property type="entry name" value="AA_kinase"/>
    <property type="match status" value="1"/>
</dbReference>
<evidence type="ECO:0000256" key="7">
    <source>
        <dbReference type="ARBA" id="ARBA00022840"/>
    </source>
</evidence>
<keyword evidence="5 10" id="KW-0547">Nucleotide-binding</keyword>
<dbReference type="EC" id="2.7.4.26" evidence="2 10"/>
<dbReference type="GO" id="GO:0016301">
    <property type="term" value="F:kinase activity"/>
    <property type="evidence" value="ECO:0007669"/>
    <property type="project" value="UniProtKB-KW"/>
</dbReference>
<comment type="subunit">
    <text evidence="10">Homodimer.</text>
</comment>
<evidence type="ECO:0000256" key="3">
    <source>
        <dbReference type="ARBA" id="ARBA00017267"/>
    </source>
</evidence>
<dbReference type="PIRSF" id="PIRSF016496">
    <property type="entry name" value="Kin_FomA"/>
    <property type="match status" value="1"/>
</dbReference>
<feature type="binding site" evidence="11">
    <location>
        <position position="52"/>
    </location>
    <ligand>
        <name>substrate</name>
    </ligand>
</feature>
<dbReference type="CDD" id="cd04241">
    <property type="entry name" value="AAK_FomA-like"/>
    <property type="match status" value="1"/>
</dbReference>
<organism evidence="14 15">
    <name type="scientific">Methanosalsum natronophilum</name>
    <dbReference type="NCBI Taxonomy" id="768733"/>
    <lineage>
        <taxon>Archaea</taxon>
        <taxon>Methanobacteriati</taxon>
        <taxon>Methanobacteriota</taxon>
        <taxon>Stenosarchaea group</taxon>
        <taxon>Methanomicrobia</taxon>
        <taxon>Methanosarcinales</taxon>
        <taxon>Methanosarcinaceae</taxon>
        <taxon>Methanosalsum</taxon>
    </lineage>
</organism>
<dbReference type="EMBL" id="QZAB01000105">
    <property type="protein sequence ID" value="RQD90819.1"/>
    <property type="molecule type" value="Genomic_DNA"/>
</dbReference>
<comment type="similarity">
    <text evidence="1 10">Belongs to the isopentenyl phosphate kinase family.</text>
</comment>
<evidence type="ECO:0000256" key="9">
    <source>
        <dbReference type="ARBA" id="ARBA00049063"/>
    </source>
</evidence>
<feature type="domain" description="Aspartate/glutamate/uridylate kinase" evidence="13">
    <location>
        <begin position="7"/>
        <end position="234"/>
    </location>
</feature>
<dbReference type="GO" id="GO:0102043">
    <property type="term" value="F:isopentenyl phosphate kinase activity"/>
    <property type="evidence" value="ECO:0007669"/>
    <property type="project" value="UniProtKB-EC"/>
</dbReference>
<evidence type="ECO:0000256" key="10">
    <source>
        <dbReference type="PIRNR" id="PIRNR016496"/>
    </source>
</evidence>
<evidence type="ECO:0000256" key="11">
    <source>
        <dbReference type="PIRSR" id="PIRSR016496-1"/>
    </source>
</evidence>
<evidence type="ECO:0000259" key="13">
    <source>
        <dbReference type="Pfam" id="PF00696"/>
    </source>
</evidence>
<dbReference type="PANTHER" id="PTHR43654:SF1">
    <property type="entry name" value="ISOPENTENYL PHOSPHATE KINASE"/>
    <property type="match status" value="1"/>
</dbReference>
<evidence type="ECO:0000313" key="14">
    <source>
        <dbReference type="EMBL" id="RQD90819.1"/>
    </source>
</evidence>
<name>A0A3R7XJ44_9EURY</name>
<dbReference type="InterPro" id="IPR001048">
    <property type="entry name" value="Asp/Glu/Uridylate_kinase"/>
</dbReference>
<comment type="caution">
    <text evidence="14">The sequence shown here is derived from an EMBL/GenBank/DDBJ whole genome shotgun (WGS) entry which is preliminary data.</text>
</comment>
<proteinExistence type="inferred from homology"/>
<accession>A0A3R7XJ44</accession>
<keyword evidence="4 10" id="KW-0808">Transferase</keyword>
<comment type="function">
    <text evidence="10">Catalyzes the formation of isopentenyl diphosphate (IPP), the building block of all isoprenoids.</text>
</comment>
<dbReference type="SUPFAM" id="SSF53633">
    <property type="entry name" value="Carbamate kinase-like"/>
    <property type="match status" value="1"/>
</dbReference>